<dbReference type="AlphaFoldDB" id="A0A5A9PR43"/>
<evidence type="ECO:0000313" key="2">
    <source>
        <dbReference type="Proteomes" id="UP000324632"/>
    </source>
</evidence>
<gene>
    <name evidence="1" type="ORF">E1301_Tti021427</name>
</gene>
<dbReference type="EMBL" id="SOYY01000002">
    <property type="protein sequence ID" value="KAA0724754.1"/>
    <property type="molecule type" value="Genomic_DNA"/>
</dbReference>
<accession>A0A5A9PR43</accession>
<comment type="caution">
    <text evidence="1">The sequence shown here is derived from an EMBL/GenBank/DDBJ whole genome shotgun (WGS) entry which is preliminary data.</text>
</comment>
<name>A0A5A9PR43_9TELE</name>
<keyword evidence="2" id="KW-1185">Reference proteome</keyword>
<evidence type="ECO:0000313" key="1">
    <source>
        <dbReference type="EMBL" id="KAA0724754.1"/>
    </source>
</evidence>
<reference evidence="1 2" key="1">
    <citation type="journal article" date="2019" name="Mol. Ecol. Resour.">
        <title>Chromosome-level genome assembly of Triplophysa tibetana, a fish adapted to the harsh high-altitude environment of the Tibetan Plateau.</title>
        <authorList>
            <person name="Yang X."/>
            <person name="Liu H."/>
            <person name="Ma Z."/>
            <person name="Zou Y."/>
            <person name="Zou M."/>
            <person name="Mao Y."/>
            <person name="Li X."/>
            <person name="Wang H."/>
            <person name="Chen T."/>
            <person name="Wang W."/>
            <person name="Yang R."/>
        </authorList>
    </citation>
    <scope>NUCLEOTIDE SEQUENCE [LARGE SCALE GENOMIC DNA]</scope>
    <source>
        <strain evidence="1">TTIB1903HZAU</strain>
        <tissue evidence="1">Muscle</tissue>
    </source>
</reference>
<sequence>MDRADIIQCGKSCQPNDKSCIQNRIQSISNTAISLPTFREFTKPEEIVFLRSPIPSNLFQTESTDIFYDILDGNVNNSFDIIKRLDHSMVVVSPCAREKRLPKSPSHKDAKQPAIMQTADTCGRVESCAEIFHKQAQGAPRALCVPSGASYRDQKLLQLKLDGGPPLVFAMSQTGWRTAGVDKSWTQTGAAGLHLDLPSGSGLE</sequence>
<protein>
    <submittedName>
        <fullName evidence="1">Fibulin-1</fullName>
    </submittedName>
</protein>
<dbReference type="Proteomes" id="UP000324632">
    <property type="component" value="Chromosome 2"/>
</dbReference>
<organism evidence="1 2">
    <name type="scientific">Triplophysa tibetana</name>
    <dbReference type="NCBI Taxonomy" id="1572043"/>
    <lineage>
        <taxon>Eukaryota</taxon>
        <taxon>Metazoa</taxon>
        <taxon>Chordata</taxon>
        <taxon>Craniata</taxon>
        <taxon>Vertebrata</taxon>
        <taxon>Euteleostomi</taxon>
        <taxon>Actinopterygii</taxon>
        <taxon>Neopterygii</taxon>
        <taxon>Teleostei</taxon>
        <taxon>Ostariophysi</taxon>
        <taxon>Cypriniformes</taxon>
        <taxon>Nemacheilidae</taxon>
        <taxon>Triplophysa</taxon>
    </lineage>
</organism>
<proteinExistence type="predicted"/>